<dbReference type="AlphaFoldDB" id="A0A4S2MI77"/>
<feature type="domain" description="BTB" evidence="2">
    <location>
        <begin position="18"/>
        <end position="114"/>
    </location>
</feature>
<feature type="compositionally biased region" description="Acidic residues" evidence="1">
    <location>
        <begin position="125"/>
        <end position="141"/>
    </location>
</feature>
<accession>A0A4S2MI77</accession>
<dbReference type="Proteomes" id="UP000298138">
    <property type="component" value="Unassembled WGS sequence"/>
</dbReference>
<evidence type="ECO:0000313" key="3">
    <source>
        <dbReference type="EMBL" id="TGZ76590.1"/>
    </source>
</evidence>
<gene>
    <name evidence="3" type="ORF">EX30DRAFT_367281</name>
</gene>
<dbReference type="InterPro" id="IPR000210">
    <property type="entry name" value="BTB/POZ_dom"/>
</dbReference>
<dbReference type="Gene3D" id="3.30.710.10">
    <property type="entry name" value="Potassium Channel Kv1.1, Chain A"/>
    <property type="match status" value="1"/>
</dbReference>
<name>A0A4S2MI77_9PEZI</name>
<protein>
    <recommendedName>
        <fullName evidence="2">BTB domain-containing protein</fullName>
    </recommendedName>
</protein>
<keyword evidence="4" id="KW-1185">Reference proteome</keyword>
<feature type="region of interest" description="Disordered" evidence="1">
    <location>
        <begin position="256"/>
        <end position="290"/>
    </location>
</feature>
<dbReference type="EMBL" id="ML220172">
    <property type="protein sequence ID" value="TGZ76590.1"/>
    <property type="molecule type" value="Genomic_DNA"/>
</dbReference>
<dbReference type="PROSITE" id="PS50097">
    <property type="entry name" value="BTB"/>
    <property type="match status" value="1"/>
</dbReference>
<dbReference type="PANTHER" id="PTHR47843">
    <property type="entry name" value="BTB DOMAIN-CONTAINING PROTEIN-RELATED"/>
    <property type="match status" value="1"/>
</dbReference>
<dbReference type="CDD" id="cd18186">
    <property type="entry name" value="BTB_POZ_ZBTB_KLHL-like"/>
    <property type="match status" value="1"/>
</dbReference>
<feature type="region of interest" description="Disordered" evidence="1">
    <location>
        <begin position="115"/>
        <end position="148"/>
    </location>
</feature>
<dbReference type="OrthoDB" id="6359816at2759"/>
<dbReference type="SMART" id="SM00225">
    <property type="entry name" value="BTB"/>
    <property type="match status" value="1"/>
</dbReference>
<dbReference type="InterPro" id="IPR011333">
    <property type="entry name" value="SKP1/BTB/POZ_sf"/>
</dbReference>
<proteinExistence type="predicted"/>
<dbReference type="PANTHER" id="PTHR47843:SF5">
    <property type="entry name" value="BTB_POZ DOMAIN PROTEIN"/>
    <property type="match status" value="1"/>
</dbReference>
<dbReference type="Pfam" id="PF00651">
    <property type="entry name" value="BTB"/>
    <property type="match status" value="1"/>
</dbReference>
<dbReference type="InParanoid" id="A0A4S2MI77"/>
<dbReference type="SUPFAM" id="SSF54695">
    <property type="entry name" value="POZ domain"/>
    <property type="match status" value="1"/>
</dbReference>
<reference evidence="3 4" key="1">
    <citation type="submission" date="2019-04" db="EMBL/GenBank/DDBJ databases">
        <title>Comparative genomics and transcriptomics to analyze fruiting body development in filamentous ascomycetes.</title>
        <authorList>
            <consortium name="DOE Joint Genome Institute"/>
            <person name="Lutkenhaus R."/>
            <person name="Traeger S."/>
            <person name="Breuer J."/>
            <person name="Kuo A."/>
            <person name="Lipzen A."/>
            <person name="Pangilinan J."/>
            <person name="Dilworth D."/>
            <person name="Sandor L."/>
            <person name="Poggeler S."/>
            <person name="Barry K."/>
            <person name="Grigoriev I.V."/>
            <person name="Nowrousian M."/>
        </authorList>
    </citation>
    <scope>NUCLEOTIDE SEQUENCE [LARGE SCALE GENOMIC DNA]</scope>
    <source>
        <strain evidence="3 4">CBS 389.68</strain>
    </source>
</reference>
<sequence length="312" mass="35265">MSTLVSKLASLFLSPTHSDITILTGSTKFPAHLNILSLHTKYFQQHLTSARNEYLSVSETPGSSVCDVAEFGDEGGVEAVRVDVNPVVVLHEFAPEVVERTVEWCYRGEYAVKSEGGGRYGEKEERDEEGGENNENNDENNDGEKKPEAKQDVAIHVGVYYLAQLLKIQELSDYAVQKFRETAIGGPAEFEKPVKLTKEFGGNEDNMVTTVVSKLAETIWGLGSDWRDDWGLFGNYGTIPQSVVGELMRLKGDREREVEEKEKKAREELEEKEKKLESKHESDLNDRESWVNDQWREKECWSCHRRLGDGGM</sequence>
<evidence type="ECO:0000256" key="1">
    <source>
        <dbReference type="SAM" id="MobiDB-lite"/>
    </source>
</evidence>
<organism evidence="3 4">
    <name type="scientific">Ascodesmis nigricans</name>
    <dbReference type="NCBI Taxonomy" id="341454"/>
    <lineage>
        <taxon>Eukaryota</taxon>
        <taxon>Fungi</taxon>
        <taxon>Dikarya</taxon>
        <taxon>Ascomycota</taxon>
        <taxon>Pezizomycotina</taxon>
        <taxon>Pezizomycetes</taxon>
        <taxon>Pezizales</taxon>
        <taxon>Ascodesmidaceae</taxon>
        <taxon>Ascodesmis</taxon>
    </lineage>
</organism>
<evidence type="ECO:0000313" key="4">
    <source>
        <dbReference type="Proteomes" id="UP000298138"/>
    </source>
</evidence>
<evidence type="ECO:0000259" key="2">
    <source>
        <dbReference type="PROSITE" id="PS50097"/>
    </source>
</evidence>